<feature type="modified residue" description="4-aspartylphosphate" evidence="2">
    <location>
        <position position="52"/>
    </location>
</feature>
<accession>A0ABM8AI14</accession>
<sequence length="120" mass="13205">MAKILVADDSSADLALMESILRSGDHQVITVNDPTQVEARVATERPDLVMLDVVMPVQNGYEVLRALRRNTQTQGIKVVLVSSKGNDTDVRWGLRQGASEYVTKPYTPAQILDSVRRVVG</sequence>
<dbReference type="Gene3D" id="3.40.50.2300">
    <property type="match status" value="1"/>
</dbReference>
<protein>
    <recommendedName>
        <fullName evidence="3">Response regulatory domain-containing protein</fullName>
    </recommendedName>
</protein>
<dbReference type="Proteomes" id="UP001064971">
    <property type="component" value="Plasmid pDAETH-1"/>
</dbReference>
<evidence type="ECO:0000256" key="2">
    <source>
        <dbReference type="PROSITE-ProRule" id="PRU00169"/>
    </source>
</evidence>
<evidence type="ECO:0000259" key="3">
    <source>
        <dbReference type="PROSITE" id="PS50110"/>
    </source>
</evidence>
<dbReference type="PANTHER" id="PTHR44591:SF23">
    <property type="entry name" value="CHEY SUBFAMILY"/>
    <property type="match status" value="1"/>
</dbReference>
<evidence type="ECO:0000313" key="4">
    <source>
        <dbReference type="EMBL" id="BDP43449.1"/>
    </source>
</evidence>
<dbReference type="EMBL" id="AP026561">
    <property type="protein sequence ID" value="BDP43449.1"/>
    <property type="molecule type" value="Genomic_DNA"/>
</dbReference>
<keyword evidence="1 2" id="KW-0597">Phosphoprotein</keyword>
<keyword evidence="4" id="KW-0614">Plasmid</keyword>
<evidence type="ECO:0000256" key="1">
    <source>
        <dbReference type="ARBA" id="ARBA00022553"/>
    </source>
</evidence>
<reference evidence="4" key="1">
    <citation type="submission" date="2022-07" db="EMBL/GenBank/DDBJ databases">
        <title>Complete Genome Sequence of the Radioresistant Bacterium Deinococcus aetherius ST0316, Isolated from the Air Dust collected in Lower Stratosphere above Japan.</title>
        <authorList>
            <person name="Satoh K."/>
            <person name="Hagiwara K."/>
            <person name="Katsumata K."/>
            <person name="Kubo A."/>
            <person name="Yokobori S."/>
            <person name="Yamagishi A."/>
            <person name="Oono Y."/>
            <person name="Narumi I."/>
        </authorList>
    </citation>
    <scope>NUCLEOTIDE SEQUENCE</scope>
    <source>
        <strain evidence="4">ST0316</strain>
        <plasmid evidence="4">pDAETH-1</plasmid>
    </source>
</reference>
<dbReference type="InterPro" id="IPR011006">
    <property type="entry name" value="CheY-like_superfamily"/>
</dbReference>
<dbReference type="PROSITE" id="PS50110">
    <property type="entry name" value="RESPONSE_REGULATORY"/>
    <property type="match status" value="1"/>
</dbReference>
<dbReference type="PANTHER" id="PTHR44591">
    <property type="entry name" value="STRESS RESPONSE REGULATOR PROTEIN 1"/>
    <property type="match status" value="1"/>
</dbReference>
<organism evidence="4 5">
    <name type="scientific">Deinococcus aetherius</name>
    <dbReference type="NCBI Taxonomy" id="200252"/>
    <lineage>
        <taxon>Bacteria</taxon>
        <taxon>Thermotogati</taxon>
        <taxon>Deinococcota</taxon>
        <taxon>Deinococci</taxon>
        <taxon>Deinococcales</taxon>
        <taxon>Deinococcaceae</taxon>
        <taxon>Deinococcus</taxon>
    </lineage>
</organism>
<dbReference type="SMART" id="SM00448">
    <property type="entry name" value="REC"/>
    <property type="match status" value="1"/>
</dbReference>
<gene>
    <name evidence="4" type="ORF">DAETH_34180</name>
</gene>
<dbReference type="CDD" id="cd00156">
    <property type="entry name" value="REC"/>
    <property type="match status" value="1"/>
</dbReference>
<dbReference type="RefSeq" id="WP_264777930.1">
    <property type="nucleotide sequence ID" value="NZ_AP026561.1"/>
</dbReference>
<evidence type="ECO:0000313" key="5">
    <source>
        <dbReference type="Proteomes" id="UP001064971"/>
    </source>
</evidence>
<feature type="domain" description="Response regulatory" evidence="3">
    <location>
        <begin position="3"/>
        <end position="119"/>
    </location>
</feature>
<name>A0ABM8AI14_9DEIO</name>
<keyword evidence="5" id="KW-1185">Reference proteome</keyword>
<geneLocation type="plasmid" evidence="4 5">
    <name>pDAETH-1</name>
</geneLocation>
<proteinExistence type="predicted"/>
<dbReference type="InterPro" id="IPR001789">
    <property type="entry name" value="Sig_transdc_resp-reg_receiver"/>
</dbReference>
<dbReference type="SUPFAM" id="SSF52172">
    <property type="entry name" value="CheY-like"/>
    <property type="match status" value="1"/>
</dbReference>
<dbReference type="Pfam" id="PF00072">
    <property type="entry name" value="Response_reg"/>
    <property type="match status" value="1"/>
</dbReference>
<dbReference type="InterPro" id="IPR050595">
    <property type="entry name" value="Bact_response_regulator"/>
</dbReference>